<protein>
    <submittedName>
        <fullName evidence="5">CdaR family transcriptional regulator</fullName>
    </submittedName>
</protein>
<dbReference type="PANTHER" id="PTHR33744:SF15">
    <property type="entry name" value="CARBOHYDRATE DIACID REGULATOR"/>
    <property type="match status" value="1"/>
</dbReference>
<keyword evidence="6" id="KW-1185">Reference proteome</keyword>
<comment type="caution">
    <text evidence="5">The sequence shown here is derived from an EMBL/GenBank/DDBJ whole genome shotgun (WGS) entry which is preliminary data.</text>
</comment>
<organism evidence="5 6">
    <name type="scientific">Virgibacillus sediminis</name>
    <dbReference type="NCBI Taxonomy" id="202260"/>
    <lineage>
        <taxon>Bacteria</taxon>
        <taxon>Bacillati</taxon>
        <taxon>Bacillota</taxon>
        <taxon>Bacilli</taxon>
        <taxon>Bacillales</taxon>
        <taxon>Bacillaceae</taxon>
        <taxon>Virgibacillus</taxon>
    </lineage>
</organism>
<feature type="domain" description="CdaR GGDEF-like" evidence="4">
    <location>
        <begin position="144"/>
        <end position="257"/>
    </location>
</feature>
<evidence type="ECO:0000259" key="4">
    <source>
        <dbReference type="Pfam" id="PF17853"/>
    </source>
</evidence>
<dbReference type="InterPro" id="IPR041522">
    <property type="entry name" value="CdaR_GGDEF"/>
</dbReference>
<dbReference type="Gene3D" id="1.10.10.2840">
    <property type="entry name" value="PucR C-terminal helix-turn-helix domain"/>
    <property type="match status" value="1"/>
</dbReference>
<accession>A0ABV7A952</accession>
<dbReference type="Pfam" id="PF05651">
    <property type="entry name" value="Diacid_rec"/>
    <property type="match status" value="1"/>
</dbReference>
<dbReference type="InterPro" id="IPR025736">
    <property type="entry name" value="PucR_C-HTH_dom"/>
</dbReference>
<reference evidence="6" key="1">
    <citation type="journal article" date="2019" name="Int. J. Syst. Evol. Microbiol.">
        <title>The Global Catalogue of Microorganisms (GCM) 10K type strain sequencing project: providing services to taxonomists for standard genome sequencing and annotation.</title>
        <authorList>
            <consortium name="The Broad Institute Genomics Platform"/>
            <consortium name="The Broad Institute Genome Sequencing Center for Infectious Disease"/>
            <person name="Wu L."/>
            <person name="Ma J."/>
        </authorList>
    </citation>
    <scope>NUCLEOTIDE SEQUENCE [LARGE SCALE GENOMIC DNA]</scope>
    <source>
        <strain evidence="6">KCTC 13193</strain>
    </source>
</reference>
<dbReference type="PANTHER" id="PTHR33744">
    <property type="entry name" value="CARBOHYDRATE DIACID REGULATOR"/>
    <property type="match status" value="1"/>
</dbReference>
<sequence length="361" mass="41220">MLTRKIARAIVRETSRRIHRNVNIMDVGGRIIATKDKSRMDSLHEGALHVLESGEPLLIHPDDSGTWEGAQPGINLPILFKNEIIGVIGITGDPAEMEDIGALVKMTTELMIRQEDIASQLEWKQRTTDMVIEQLLSKEPSYSDIERGLGRLDFQLTPPFLGILIEISDWTVSSRVLVERLENNLGTRKCLIGFTNIHRLFIGITDFASEQAGKMITSIQETMHDLNVPFRLSYSLPFPAIEGFHQSYLDCDLALRLSNADKEIIPFTQMEVKALIHQLEPVMADRFSSRVLQNLDQTKRSTLKSFFEQNLNIQKTAESLYVHRNTLIYRINKIMEETGYDPRCFEDALILQVALWVEERE</sequence>
<evidence type="ECO:0000313" key="6">
    <source>
        <dbReference type="Proteomes" id="UP001595387"/>
    </source>
</evidence>
<evidence type="ECO:0000259" key="2">
    <source>
        <dbReference type="Pfam" id="PF05651"/>
    </source>
</evidence>
<dbReference type="Pfam" id="PF13556">
    <property type="entry name" value="HTH_30"/>
    <property type="match status" value="1"/>
</dbReference>
<feature type="domain" description="PucR C-terminal helix-turn-helix" evidence="3">
    <location>
        <begin position="302"/>
        <end position="356"/>
    </location>
</feature>
<dbReference type="InterPro" id="IPR051448">
    <property type="entry name" value="CdaR-like_regulators"/>
</dbReference>
<feature type="domain" description="Putative sugar diacid recognition" evidence="2">
    <location>
        <begin position="2"/>
        <end position="135"/>
    </location>
</feature>
<dbReference type="RefSeq" id="WP_390307376.1">
    <property type="nucleotide sequence ID" value="NZ_JBHRRZ010000036.1"/>
</dbReference>
<dbReference type="InterPro" id="IPR008599">
    <property type="entry name" value="Diacid_rec"/>
</dbReference>
<gene>
    <name evidence="5" type="ORF">ACFODW_13865</name>
</gene>
<comment type="similarity">
    <text evidence="1">Belongs to the CdaR family.</text>
</comment>
<dbReference type="Pfam" id="PF17853">
    <property type="entry name" value="GGDEF_2"/>
    <property type="match status" value="1"/>
</dbReference>
<proteinExistence type="inferred from homology"/>
<name>A0ABV7A952_9BACI</name>
<evidence type="ECO:0000313" key="5">
    <source>
        <dbReference type="EMBL" id="MFC2949403.1"/>
    </source>
</evidence>
<dbReference type="Proteomes" id="UP001595387">
    <property type="component" value="Unassembled WGS sequence"/>
</dbReference>
<evidence type="ECO:0000259" key="3">
    <source>
        <dbReference type="Pfam" id="PF13556"/>
    </source>
</evidence>
<evidence type="ECO:0000256" key="1">
    <source>
        <dbReference type="ARBA" id="ARBA00006754"/>
    </source>
</evidence>
<dbReference type="InterPro" id="IPR042070">
    <property type="entry name" value="PucR_C-HTH_sf"/>
</dbReference>
<dbReference type="EMBL" id="JBHRRZ010000036">
    <property type="protein sequence ID" value="MFC2949403.1"/>
    <property type="molecule type" value="Genomic_DNA"/>
</dbReference>